<evidence type="ECO:0000313" key="1">
    <source>
        <dbReference type="EMBL" id="OEH96914.1"/>
    </source>
</evidence>
<organism evidence="1">
    <name type="scientific">Salmonella enterica</name>
    <name type="common">Salmonella choleraesuis</name>
    <dbReference type="NCBI Taxonomy" id="28901"/>
    <lineage>
        <taxon>Bacteria</taxon>
        <taxon>Pseudomonadati</taxon>
        <taxon>Pseudomonadota</taxon>
        <taxon>Gammaproteobacteria</taxon>
        <taxon>Enterobacterales</taxon>
        <taxon>Enterobacteriaceae</taxon>
        <taxon>Salmonella</taxon>
    </lineage>
</organism>
<name>A0A3F3IKF9_SALER</name>
<sequence length="108" mass="12220">MHSVAFSVRWPGKVAHYSQQGKDGQTLVLSLDHREQLPGEFSTPNFSECPSRVSESSLWQVLDKDSTPEPFYLSSHLCRRALKNITENRRNPAPKLIQALKENSIDIA</sequence>
<accession>A0A3F3IKF9</accession>
<dbReference type="EMBL" id="MJEL01000021">
    <property type="protein sequence ID" value="OEH96914.1"/>
    <property type="molecule type" value="Genomic_DNA"/>
</dbReference>
<dbReference type="Proteomes" id="UP000852880">
    <property type="component" value="Unassembled WGS sequence"/>
</dbReference>
<dbReference type="AlphaFoldDB" id="A0A3F3IKF9"/>
<gene>
    <name evidence="1" type="ORF">BH006_24090</name>
</gene>
<protein>
    <submittedName>
        <fullName evidence="1">Uncharacterized protein</fullName>
    </submittedName>
</protein>
<reference evidence="1" key="1">
    <citation type="submission" date="2016-09" db="EMBL/GenBank/DDBJ databases">
        <title>Whole Genome Sequencing of Salmonella enterica subsp. enterica serovar Nottingham.</title>
        <authorList>
            <person name="Zheng J."/>
            <person name="Wang H."/>
        </authorList>
    </citation>
    <scope>NUCLEOTIDE SEQUENCE [LARGE SCALE GENOMIC DNA]</scope>
    <source>
        <strain evidence="1">CFSAN055411</strain>
    </source>
</reference>
<proteinExistence type="predicted"/>
<comment type="caution">
    <text evidence="1">The sequence shown here is derived from an EMBL/GenBank/DDBJ whole genome shotgun (WGS) entry which is preliminary data.</text>
</comment>